<protein>
    <submittedName>
        <fullName evidence="2">6736_t:CDS:1</fullName>
    </submittedName>
</protein>
<feature type="compositionally biased region" description="Polar residues" evidence="1">
    <location>
        <begin position="30"/>
        <end position="63"/>
    </location>
</feature>
<gene>
    <name evidence="2" type="ORF">RFULGI_LOCUS5496</name>
</gene>
<feature type="non-terminal residue" evidence="2">
    <location>
        <position position="95"/>
    </location>
</feature>
<dbReference type="Proteomes" id="UP000789396">
    <property type="component" value="Unassembled WGS sequence"/>
</dbReference>
<accession>A0A9N9G131</accession>
<organism evidence="2 3">
    <name type="scientific">Racocetra fulgida</name>
    <dbReference type="NCBI Taxonomy" id="60492"/>
    <lineage>
        <taxon>Eukaryota</taxon>
        <taxon>Fungi</taxon>
        <taxon>Fungi incertae sedis</taxon>
        <taxon>Mucoromycota</taxon>
        <taxon>Glomeromycotina</taxon>
        <taxon>Glomeromycetes</taxon>
        <taxon>Diversisporales</taxon>
        <taxon>Gigasporaceae</taxon>
        <taxon>Racocetra</taxon>
    </lineage>
</organism>
<feature type="region of interest" description="Disordered" evidence="1">
    <location>
        <begin position="30"/>
        <end position="95"/>
    </location>
</feature>
<reference evidence="2" key="1">
    <citation type="submission" date="2021-06" db="EMBL/GenBank/DDBJ databases">
        <authorList>
            <person name="Kallberg Y."/>
            <person name="Tangrot J."/>
            <person name="Rosling A."/>
        </authorList>
    </citation>
    <scope>NUCLEOTIDE SEQUENCE</scope>
    <source>
        <strain evidence="2">IN212</strain>
    </source>
</reference>
<dbReference type="EMBL" id="CAJVPZ010006303">
    <property type="protein sequence ID" value="CAG8571997.1"/>
    <property type="molecule type" value="Genomic_DNA"/>
</dbReference>
<evidence type="ECO:0000256" key="1">
    <source>
        <dbReference type="SAM" id="MobiDB-lite"/>
    </source>
</evidence>
<dbReference type="AlphaFoldDB" id="A0A9N9G131"/>
<keyword evidence="3" id="KW-1185">Reference proteome</keyword>
<name>A0A9N9G131_9GLOM</name>
<sequence length="95" mass="10809">MTNHWKYYRGSQHEIDNQSKATQVIPSNTQSNIQSNIQSNTQSNDQSINDVDSISSSTTQNIPQPVKIDQKQQKLPRSWDDPPPLEDPLAKYILS</sequence>
<comment type="caution">
    <text evidence="2">The sequence shown here is derived from an EMBL/GenBank/DDBJ whole genome shotgun (WGS) entry which is preliminary data.</text>
</comment>
<evidence type="ECO:0000313" key="3">
    <source>
        <dbReference type="Proteomes" id="UP000789396"/>
    </source>
</evidence>
<evidence type="ECO:0000313" key="2">
    <source>
        <dbReference type="EMBL" id="CAG8571997.1"/>
    </source>
</evidence>
<proteinExistence type="predicted"/>
<feature type="compositionally biased region" description="Basic and acidic residues" evidence="1">
    <location>
        <begin position="68"/>
        <end position="80"/>
    </location>
</feature>